<evidence type="ECO:0000256" key="1">
    <source>
        <dbReference type="ARBA" id="ARBA00007613"/>
    </source>
</evidence>
<dbReference type="Gene3D" id="1.20.1600.10">
    <property type="entry name" value="Outer membrane efflux proteins (OEP)"/>
    <property type="match status" value="1"/>
</dbReference>
<reference evidence="3 4" key="1">
    <citation type="submission" date="2019-12" db="EMBL/GenBank/DDBJ databases">
        <title>The draft genomic sequence of strain Chitinophaga oryziterrae JCM 16595.</title>
        <authorList>
            <person name="Zhang X."/>
        </authorList>
    </citation>
    <scope>NUCLEOTIDE SEQUENCE [LARGE SCALE GENOMIC DNA]</scope>
    <source>
        <strain evidence="3 4">JCM 16595</strain>
    </source>
</reference>
<keyword evidence="2" id="KW-0812">Transmembrane</keyword>
<dbReference type="PANTHER" id="PTHR30203">
    <property type="entry name" value="OUTER MEMBRANE CATION EFFLUX PROTEIN"/>
    <property type="match status" value="1"/>
</dbReference>
<dbReference type="Proteomes" id="UP000468388">
    <property type="component" value="Unassembled WGS sequence"/>
</dbReference>
<dbReference type="AlphaFoldDB" id="A0A6N8JJ74"/>
<keyword evidence="2" id="KW-0564">Palmitate</keyword>
<dbReference type="NCBIfam" id="TIGR01845">
    <property type="entry name" value="outer_NodT"/>
    <property type="match status" value="1"/>
</dbReference>
<dbReference type="InterPro" id="IPR010131">
    <property type="entry name" value="MdtP/NodT-like"/>
</dbReference>
<dbReference type="Pfam" id="PF02321">
    <property type="entry name" value="OEP"/>
    <property type="match status" value="2"/>
</dbReference>
<sequence length="465" mass="50118">MKNISTYLIILLLAACKVSKDVKTPEGAVPATYRDTPADTAGIGKMPWASFFNDPELNTLIATAIEHNNDLQIAVKDIEAAELTLRQAKLGNVPAVGLQATSGISRYSDNSLNGATISQFLSSSHVEDYTLAVSLSWEADLWGKIRSRKASALAAYLQTNEARKAIQTRIVSDVAKGYYNLLMLDAQLSTARQNVLLNDSTLNIIQLQYQSGQVTLLAVQQAQAQKLTAAALVPQFEQLISIQENAISILSGINPSAVHRQKDLASVPVSEKLNAGIPADLLALRPDVRLAELALQKANAEVGYAKANMYPSLAITAQGGLDAVKLSNWFTIPASLFGIAAGSLTQPLFQQKKLSTLYEVAKVRREQTVISFRQSVLVAAGEVADNLVKIDKLQQQQAFTAERVSTLKQAIQNAQQLFGNGMATYLEVITAQANVLQSELELAGIKKAQLDAGVDLYRAVGGGWQ</sequence>
<dbReference type="Gene3D" id="2.20.200.10">
    <property type="entry name" value="Outer membrane efflux proteins (OEP)"/>
    <property type="match status" value="1"/>
</dbReference>
<dbReference type="EMBL" id="WRXO01000011">
    <property type="protein sequence ID" value="MVT44531.1"/>
    <property type="molecule type" value="Genomic_DNA"/>
</dbReference>
<dbReference type="SUPFAM" id="SSF56954">
    <property type="entry name" value="Outer membrane efflux proteins (OEP)"/>
    <property type="match status" value="1"/>
</dbReference>
<accession>A0A6N8JJ74</accession>
<dbReference type="InterPro" id="IPR003423">
    <property type="entry name" value="OMP_efflux"/>
</dbReference>
<keyword evidence="2" id="KW-0449">Lipoprotein</keyword>
<gene>
    <name evidence="3" type="ORF">GO495_28310</name>
</gene>
<dbReference type="PANTHER" id="PTHR30203:SF33">
    <property type="entry name" value="BLR4455 PROTEIN"/>
    <property type="match status" value="1"/>
</dbReference>
<evidence type="ECO:0000313" key="3">
    <source>
        <dbReference type="EMBL" id="MVT44531.1"/>
    </source>
</evidence>
<organism evidence="3 4">
    <name type="scientific">Chitinophaga oryziterrae</name>
    <dbReference type="NCBI Taxonomy" id="1031224"/>
    <lineage>
        <taxon>Bacteria</taxon>
        <taxon>Pseudomonadati</taxon>
        <taxon>Bacteroidota</taxon>
        <taxon>Chitinophagia</taxon>
        <taxon>Chitinophagales</taxon>
        <taxon>Chitinophagaceae</taxon>
        <taxon>Chitinophaga</taxon>
    </lineage>
</organism>
<comment type="subcellular location">
    <subcellularLocation>
        <location evidence="2">Cell membrane</location>
        <topology evidence="2">Lipid-anchor</topology>
    </subcellularLocation>
</comment>
<proteinExistence type="inferred from homology"/>
<name>A0A6N8JJ74_9BACT</name>
<evidence type="ECO:0000313" key="4">
    <source>
        <dbReference type="Proteomes" id="UP000468388"/>
    </source>
</evidence>
<protein>
    <submittedName>
        <fullName evidence="3">Efflux transporter outer membrane subunit</fullName>
    </submittedName>
</protein>
<dbReference type="GO" id="GO:0005886">
    <property type="term" value="C:plasma membrane"/>
    <property type="evidence" value="ECO:0007669"/>
    <property type="project" value="UniProtKB-SubCell"/>
</dbReference>
<keyword evidence="2" id="KW-0472">Membrane</keyword>
<evidence type="ECO:0000256" key="2">
    <source>
        <dbReference type="RuleBase" id="RU362097"/>
    </source>
</evidence>
<dbReference type="OrthoDB" id="9770517at2"/>
<keyword evidence="2" id="KW-1134">Transmembrane beta strand</keyword>
<keyword evidence="4" id="KW-1185">Reference proteome</keyword>
<comment type="similarity">
    <text evidence="1 2">Belongs to the outer membrane factor (OMF) (TC 1.B.17) family.</text>
</comment>
<dbReference type="RefSeq" id="WP_157303322.1">
    <property type="nucleotide sequence ID" value="NZ_BAAAZB010000036.1"/>
</dbReference>
<dbReference type="GO" id="GO:0015562">
    <property type="term" value="F:efflux transmembrane transporter activity"/>
    <property type="evidence" value="ECO:0007669"/>
    <property type="project" value="InterPro"/>
</dbReference>
<comment type="caution">
    <text evidence="3">The sequence shown here is derived from an EMBL/GenBank/DDBJ whole genome shotgun (WGS) entry which is preliminary data.</text>
</comment>
<dbReference type="PROSITE" id="PS51257">
    <property type="entry name" value="PROKAR_LIPOPROTEIN"/>
    <property type="match status" value="1"/>
</dbReference>